<protein>
    <submittedName>
        <fullName evidence="1">Uncharacterized protein</fullName>
    </submittedName>
</protein>
<accession>A0A3M7LBD8</accession>
<sequence length="445" mass="49109">MSEQSIQEKSLEIRNETQEYANTRGRVADVFDDINVTKSNKTTETITGPDATFKYLYILDENNNAKRMLAGDLGKNVANSALTSVPGAGLSLGANWTVNTSGFYYNITGLSDKSSDTTFNRMVVQDTSGQVSWSNGKNLMMSFPSLLNDTEKTEWRNGMRLTGENFSIGTPRVDVLLLPFIDNTKDFIQYTTLVGQNLFVDNVTPNAYIKIKRIKDENATNLPIPETYDVDNFTVLQNFPNNLNFGLNWSAMPEGYYQVFVTHNNLTNASSPELIVKAGLTYSQFNGIANWVVNTGSGTVNDTEIILGQPCNATTDELISITDINAGFMVSYSVNNQQFNNGANFVGNWQCGLTGNDNVFYGVSHAGQEGEWKITNGAELTLTRNDTIHIAYYDGVVYVIAEGNGKTYQQFNGTYNLYPRYFIATRGSSGIGTLSMTLVGKILLT</sequence>
<evidence type="ECO:0000313" key="1">
    <source>
        <dbReference type="EMBL" id="RMZ60078.1"/>
    </source>
</evidence>
<dbReference type="EMBL" id="QWIV01000013">
    <property type="protein sequence ID" value="RMZ60078.1"/>
    <property type="molecule type" value="Genomic_DNA"/>
</dbReference>
<reference evidence="1 2" key="1">
    <citation type="submission" date="2018-08" db="EMBL/GenBank/DDBJ databases">
        <title>Chryseobacterium nematophagum: a novel matrix digesting pathogen of nematodes.</title>
        <authorList>
            <person name="Page A."/>
            <person name="Roberts M."/>
            <person name="Felix M.-A."/>
            <person name="Weir W."/>
        </authorList>
    </citation>
    <scope>NUCLEOTIDE SEQUENCE [LARGE SCALE GENOMIC DNA]</scope>
    <source>
        <strain evidence="1 2">JUb275</strain>
    </source>
</reference>
<dbReference type="RefSeq" id="WP_122547202.1">
    <property type="nucleotide sequence ID" value="NZ_QWIV01000013.1"/>
</dbReference>
<organism evidence="1 2">
    <name type="scientific">Chryseobacterium nematophagum</name>
    <dbReference type="NCBI Taxonomy" id="2305228"/>
    <lineage>
        <taxon>Bacteria</taxon>
        <taxon>Pseudomonadati</taxon>
        <taxon>Bacteroidota</taxon>
        <taxon>Flavobacteriia</taxon>
        <taxon>Flavobacteriales</taxon>
        <taxon>Weeksellaceae</taxon>
        <taxon>Chryseobacterium group</taxon>
        <taxon>Chryseobacterium</taxon>
    </lineage>
</organism>
<comment type="caution">
    <text evidence="1">The sequence shown here is derived from an EMBL/GenBank/DDBJ whole genome shotgun (WGS) entry which is preliminary data.</text>
</comment>
<gene>
    <name evidence="1" type="ORF">D1632_10845</name>
</gene>
<dbReference type="AlphaFoldDB" id="A0A3M7LBD8"/>
<name>A0A3M7LBD8_9FLAO</name>
<dbReference type="Proteomes" id="UP000267524">
    <property type="component" value="Unassembled WGS sequence"/>
</dbReference>
<proteinExistence type="predicted"/>
<keyword evidence="2" id="KW-1185">Reference proteome</keyword>
<evidence type="ECO:0000313" key="2">
    <source>
        <dbReference type="Proteomes" id="UP000267524"/>
    </source>
</evidence>